<gene>
    <name evidence="1" type="ORF">TRAPUB_2663</name>
</gene>
<dbReference type="OrthoDB" id="2754669at2759"/>
<dbReference type="EMBL" id="MNAD01001305">
    <property type="protein sequence ID" value="OJT06504.1"/>
    <property type="molecule type" value="Genomic_DNA"/>
</dbReference>
<evidence type="ECO:0000313" key="1">
    <source>
        <dbReference type="EMBL" id="OJT06504.1"/>
    </source>
</evidence>
<sequence>MEASEEEYALTFPHLLRNVARLSPMLEELEISSCASFSGISRMPKLRILTILGEVSADALRDAKLDMLQELESLKIALAPDPEPAMHPSPSNLTCCR</sequence>
<name>A0A1M2VFW2_TRAPU</name>
<organism evidence="1 2">
    <name type="scientific">Trametes pubescens</name>
    <name type="common">White-rot fungus</name>
    <dbReference type="NCBI Taxonomy" id="154538"/>
    <lineage>
        <taxon>Eukaryota</taxon>
        <taxon>Fungi</taxon>
        <taxon>Dikarya</taxon>
        <taxon>Basidiomycota</taxon>
        <taxon>Agaricomycotina</taxon>
        <taxon>Agaricomycetes</taxon>
        <taxon>Polyporales</taxon>
        <taxon>Polyporaceae</taxon>
        <taxon>Trametes</taxon>
    </lineage>
</organism>
<comment type="caution">
    <text evidence="1">The sequence shown here is derived from an EMBL/GenBank/DDBJ whole genome shotgun (WGS) entry which is preliminary data.</text>
</comment>
<keyword evidence="2" id="KW-1185">Reference proteome</keyword>
<protein>
    <submittedName>
        <fullName evidence="1">Uncharacterized protein</fullName>
    </submittedName>
</protein>
<accession>A0A1M2VFW2</accession>
<dbReference type="AlphaFoldDB" id="A0A1M2VFW2"/>
<proteinExistence type="predicted"/>
<reference evidence="1 2" key="1">
    <citation type="submission" date="2016-10" db="EMBL/GenBank/DDBJ databases">
        <title>Genome sequence of the basidiomycete white-rot fungus Trametes pubescens.</title>
        <authorList>
            <person name="Makela M.R."/>
            <person name="Granchi Z."/>
            <person name="Peng M."/>
            <person name="De Vries R.P."/>
            <person name="Grigoriev I."/>
            <person name="Riley R."/>
            <person name="Hilden K."/>
        </authorList>
    </citation>
    <scope>NUCLEOTIDE SEQUENCE [LARGE SCALE GENOMIC DNA]</scope>
    <source>
        <strain evidence="1 2">FBCC735</strain>
    </source>
</reference>
<evidence type="ECO:0000313" key="2">
    <source>
        <dbReference type="Proteomes" id="UP000184267"/>
    </source>
</evidence>
<dbReference type="Proteomes" id="UP000184267">
    <property type="component" value="Unassembled WGS sequence"/>
</dbReference>